<reference evidence="1 2" key="1">
    <citation type="submission" date="2018-08" db="EMBL/GenBank/DDBJ databases">
        <title>Complete genome sequencing of Blastochloris tepida GI.</title>
        <authorList>
            <person name="Tsukatani Y."/>
            <person name="Mori H."/>
        </authorList>
    </citation>
    <scope>NUCLEOTIDE SEQUENCE [LARGE SCALE GENOMIC DNA]</scope>
    <source>
        <strain evidence="1 2">GI</strain>
    </source>
</reference>
<evidence type="ECO:0000313" key="1">
    <source>
        <dbReference type="EMBL" id="BBF93985.1"/>
    </source>
</evidence>
<keyword evidence="2" id="KW-1185">Reference proteome</keyword>
<evidence type="ECO:0000313" key="2">
    <source>
        <dbReference type="Proteomes" id="UP000266934"/>
    </source>
</evidence>
<dbReference type="RefSeq" id="WP_244599993.1">
    <property type="nucleotide sequence ID" value="NZ_AP018907.1"/>
</dbReference>
<protein>
    <submittedName>
        <fullName evidence="1">Uncharacterized protein</fullName>
    </submittedName>
</protein>
<dbReference type="Proteomes" id="UP000266934">
    <property type="component" value="Chromosome"/>
</dbReference>
<sequence length="234" mass="26844">MAPITLMNEELRQIPQRIFKLAIASLTQANTHAVYVDPRNDHWDVLSILNAAHTGELFLKTIIALEHPLLIFREIFSIDDGSSSDIDLSSLLQKGKTHDFERLPQVLWVSTGIRLPSPSCYERLRRARNAIQHFCAPKDVELGRLSLEFIYTIIDPLIYQQLGICAINFHEDPSVGYDYIVQRLIRESFKFSMPDDFGITEFDLADELESVGQAYRCWFAGELERIGKTNLLKF</sequence>
<accession>A0A348G352</accession>
<organism evidence="1 2">
    <name type="scientific">Blastochloris tepida</name>
    <dbReference type="NCBI Taxonomy" id="2233851"/>
    <lineage>
        <taxon>Bacteria</taxon>
        <taxon>Pseudomonadati</taxon>
        <taxon>Pseudomonadota</taxon>
        <taxon>Alphaproteobacteria</taxon>
        <taxon>Hyphomicrobiales</taxon>
        <taxon>Blastochloridaceae</taxon>
        <taxon>Blastochloris</taxon>
    </lineage>
</organism>
<dbReference type="EMBL" id="AP018907">
    <property type="protein sequence ID" value="BBF93985.1"/>
    <property type="molecule type" value="Genomic_DNA"/>
</dbReference>
<dbReference type="AlphaFoldDB" id="A0A348G352"/>
<dbReference type="KEGG" id="blag:BLTE_26700"/>
<name>A0A348G352_9HYPH</name>
<proteinExistence type="predicted"/>
<gene>
    <name evidence="1" type="ORF">BLTE_26700</name>
</gene>